<sequence length="204" mass="21576">MMTPEFLLTALIVVLAPGTGVIYTLAIGLSRGKSAAVAASLGCTIGIVPALLAAILGLAAILHSSALMFQIVKFSGVAFLLYMAWQTLRDHGPLAFNSHPDQGGLGKIAVRGALLNVLNPKLSLFFLAFLPQFLTGNPESASSEMMILGGVFMAMTFVVFVVYGWFASAARDKILQSPRALAWLRRVFAASFAGLGAKLAFERA</sequence>
<accession>A0A545SN09</accession>
<evidence type="ECO:0000256" key="7">
    <source>
        <dbReference type="SAM" id="Phobius"/>
    </source>
</evidence>
<dbReference type="GO" id="GO:0005886">
    <property type="term" value="C:plasma membrane"/>
    <property type="evidence" value="ECO:0007669"/>
    <property type="project" value="UniProtKB-SubCell"/>
</dbReference>
<dbReference type="PIRSF" id="PIRSF006324">
    <property type="entry name" value="LeuE"/>
    <property type="match status" value="1"/>
</dbReference>
<evidence type="ECO:0000256" key="2">
    <source>
        <dbReference type="ARBA" id="ARBA00007928"/>
    </source>
</evidence>
<dbReference type="AlphaFoldDB" id="A0A545SN09"/>
<evidence type="ECO:0000256" key="5">
    <source>
        <dbReference type="ARBA" id="ARBA00022989"/>
    </source>
</evidence>
<keyword evidence="4 7" id="KW-0812">Transmembrane</keyword>
<feature type="transmembrane region" description="Helical" evidence="7">
    <location>
        <begin position="67"/>
        <end position="85"/>
    </location>
</feature>
<keyword evidence="5 7" id="KW-1133">Transmembrane helix</keyword>
<feature type="transmembrane region" description="Helical" evidence="7">
    <location>
        <begin position="113"/>
        <end position="134"/>
    </location>
</feature>
<keyword evidence="9" id="KW-1185">Reference proteome</keyword>
<proteinExistence type="inferred from homology"/>
<evidence type="ECO:0000256" key="6">
    <source>
        <dbReference type="ARBA" id="ARBA00023136"/>
    </source>
</evidence>
<dbReference type="Pfam" id="PF01810">
    <property type="entry name" value="LysE"/>
    <property type="match status" value="1"/>
</dbReference>
<keyword evidence="6 7" id="KW-0472">Membrane</keyword>
<name>A0A545SN09_9RHOB</name>
<reference evidence="8 9" key="1">
    <citation type="submission" date="2019-06" db="EMBL/GenBank/DDBJ databases">
        <title>A novel species of marine bacteria.</title>
        <authorList>
            <person name="Wang Y."/>
        </authorList>
    </citation>
    <scope>NUCLEOTIDE SEQUENCE [LARGE SCALE GENOMIC DNA]</scope>
    <source>
        <strain evidence="8 9">MA1-10</strain>
    </source>
</reference>
<evidence type="ECO:0000313" key="9">
    <source>
        <dbReference type="Proteomes" id="UP000315816"/>
    </source>
</evidence>
<keyword evidence="3" id="KW-1003">Cell membrane</keyword>
<gene>
    <name evidence="8" type="ORF">FIL88_13450</name>
</gene>
<comment type="caution">
    <text evidence="8">The sequence shown here is derived from an EMBL/GenBank/DDBJ whole genome shotgun (WGS) entry which is preliminary data.</text>
</comment>
<comment type="similarity">
    <text evidence="2">Belongs to the Rht family.</text>
</comment>
<dbReference type="PANTHER" id="PTHR30086:SF14">
    <property type="entry name" value="HOMOSERINE_HOMOSERINE LACTONE EFFLUX PROTEIN"/>
    <property type="match status" value="1"/>
</dbReference>
<dbReference type="GO" id="GO:0042970">
    <property type="term" value="F:homoserine transmembrane transporter activity"/>
    <property type="evidence" value="ECO:0007669"/>
    <property type="project" value="TreeGrafter"/>
</dbReference>
<feature type="transmembrane region" description="Helical" evidence="7">
    <location>
        <begin position="6"/>
        <end position="29"/>
    </location>
</feature>
<dbReference type="EMBL" id="VICH01000010">
    <property type="protein sequence ID" value="TQV66363.1"/>
    <property type="molecule type" value="Genomic_DNA"/>
</dbReference>
<protein>
    <submittedName>
        <fullName evidence="8">LysE family translocator</fullName>
    </submittedName>
</protein>
<dbReference type="InterPro" id="IPR001123">
    <property type="entry name" value="LeuE-type"/>
</dbReference>
<dbReference type="OrthoDB" id="9804822at2"/>
<evidence type="ECO:0000256" key="3">
    <source>
        <dbReference type="ARBA" id="ARBA00022475"/>
    </source>
</evidence>
<evidence type="ECO:0000256" key="1">
    <source>
        <dbReference type="ARBA" id="ARBA00004651"/>
    </source>
</evidence>
<dbReference type="Proteomes" id="UP000315816">
    <property type="component" value="Unassembled WGS sequence"/>
</dbReference>
<feature type="transmembrane region" description="Helical" evidence="7">
    <location>
        <begin position="36"/>
        <end position="61"/>
    </location>
</feature>
<evidence type="ECO:0000256" key="4">
    <source>
        <dbReference type="ARBA" id="ARBA00022692"/>
    </source>
</evidence>
<feature type="transmembrane region" description="Helical" evidence="7">
    <location>
        <begin position="146"/>
        <end position="168"/>
    </location>
</feature>
<dbReference type="RefSeq" id="WP_142854394.1">
    <property type="nucleotide sequence ID" value="NZ_FXWW01000008.1"/>
</dbReference>
<dbReference type="PANTHER" id="PTHR30086">
    <property type="entry name" value="ARGININE EXPORTER PROTEIN ARGO"/>
    <property type="match status" value="1"/>
</dbReference>
<organism evidence="8 9">
    <name type="scientific">Aliiroseovarius halocynthiae</name>
    <dbReference type="NCBI Taxonomy" id="985055"/>
    <lineage>
        <taxon>Bacteria</taxon>
        <taxon>Pseudomonadati</taxon>
        <taxon>Pseudomonadota</taxon>
        <taxon>Alphaproteobacteria</taxon>
        <taxon>Rhodobacterales</taxon>
        <taxon>Paracoccaceae</taxon>
        <taxon>Aliiroseovarius</taxon>
    </lineage>
</organism>
<comment type="subcellular location">
    <subcellularLocation>
        <location evidence="1">Cell membrane</location>
        <topology evidence="1">Multi-pass membrane protein</topology>
    </subcellularLocation>
</comment>
<evidence type="ECO:0000313" key="8">
    <source>
        <dbReference type="EMBL" id="TQV66363.1"/>
    </source>
</evidence>